<accession>A0A1E2VDZ9</accession>
<dbReference type="PIRSF" id="PIRSF006221">
    <property type="entry name" value="Ketosamine-3-kinase"/>
    <property type="match status" value="1"/>
</dbReference>
<dbReference type="PANTHER" id="PTHR12149">
    <property type="entry name" value="FRUCTOSAMINE 3 KINASE-RELATED PROTEIN"/>
    <property type="match status" value="1"/>
</dbReference>
<dbReference type="Pfam" id="PF03881">
    <property type="entry name" value="Fructosamin_kin"/>
    <property type="match status" value="1"/>
</dbReference>
<dbReference type="EMBL" id="MDTQ01000001">
    <property type="protein sequence ID" value="ODC05194.1"/>
    <property type="molecule type" value="Genomic_DNA"/>
</dbReference>
<dbReference type="AlphaFoldDB" id="A0A1E2VDZ9"/>
<comment type="caution">
    <text evidence="3">The sequence shown here is derived from an EMBL/GenBank/DDBJ whole genome shotgun (WGS) entry which is preliminary data.</text>
</comment>
<evidence type="ECO:0008006" key="5">
    <source>
        <dbReference type="Google" id="ProtNLM"/>
    </source>
</evidence>
<keyword evidence="2" id="KW-0808">Transferase</keyword>
<name>A0A1E2VDZ9_9GAMM</name>
<evidence type="ECO:0000313" key="4">
    <source>
        <dbReference type="Proteomes" id="UP000094291"/>
    </source>
</evidence>
<evidence type="ECO:0000256" key="1">
    <source>
        <dbReference type="ARBA" id="ARBA00009460"/>
    </source>
</evidence>
<dbReference type="InterPro" id="IPR016477">
    <property type="entry name" value="Fructo-/Ketosamine-3-kinase"/>
</dbReference>
<dbReference type="Gene3D" id="3.90.1200.10">
    <property type="match status" value="1"/>
</dbReference>
<dbReference type="Proteomes" id="UP000094291">
    <property type="component" value="Unassembled WGS sequence"/>
</dbReference>
<sequence>MHEAETHEIVASRLLSGGDSAHVTWHRLSNGLEVVCKQSDQAGMLEAEASGLQTLSETGWGRVPQVLSCEPGKLVLEYLMPAIPSDADWEACGDALAGLHGCMRPAFGGDADNWIGGTPQPNPQTLDGFEFFAEHRLLFQARQARDAGLLSTALVQRIDRLTHRLDQWLDPQPAVQLHGDLWSGNFHPTEGGVAWVDPAVYWGWAETDLAMTVLFGRQPMAFYKAYEQKRPQVQGWEERAPLYNLYHLLNHLNLFGKVYHGSIVSTLDHYVP</sequence>
<organism evidence="3 4">
    <name type="scientific">Terasakiispira papahanaumokuakeensis</name>
    <dbReference type="NCBI Taxonomy" id="197479"/>
    <lineage>
        <taxon>Bacteria</taxon>
        <taxon>Pseudomonadati</taxon>
        <taxon>Pseudomonadota</taxon>
        <taxon>Gammaproteobacteria</taxon>
        <taxon>Oceanospirillales</taxon>
        <taxon>Terasakiispira</taxon>
    </lineage>
</organism>
<dbReference type="GO" id="GO:0016301">
    <property type="term" value="F:kinase activity"/>
    <property type="evidence" value="ECO:0007669"/>
    <property type="project" value="UniProtKB-UniRule"/>
</dbReference>
<proteinExistence type="inferred from homology"/>
<gene>
    <name evidence="3" type="ORF">BFW38_04905</name>
</gene>
<dbReference type="SUPFAM" id="SSF56112">
    <property type="entry name" value="Protein kinase-like (PK-like)"/>
    <property type="match status" value="1"/>
</dbReference>
<evidence type="ECO:0000313" key="3">
    <source>
        <dbReference type="EMBL" id="ODC05194.1"/>
    </source>
</evidence>
<protein>
    <recommendedName>
        <fullName evidence="5">Fructosamine kinase</fullName>
    </recommendedName>
</protein>
<reference evidence="3 4" key="1">
    <citation type="submission" date="2016-08" db="EMBL/GenBank/DDBJ databases">
        <authorList>
            <person name="Seilhamer J.J."/>
        </authorList>
    </citation>
    <scope>NUCLEOTIDE SEQUENCE [LARGE SCALE GENOMIC DNA]</scope>
    <source>
        <strain evidence="3 4">PH27A</strain>
    </source>
</reference>
<dbReference type="Gene3D" id="3.30.200.20">
    <property type="entry name" value="Phosphorylase Kinase, domain 1"/>
    <property type="match status" value="1"/>
</dbReference>
<evidence type="ECO:0000256" key="2">
    <source>
        <dbReference type="PIRNR" id="PIRNR006221"/>
    </source>
</evidence>
<dbReference type="InterPro" id="IPR011009">
    <property type="entry name" value="Kinase-like_dom_sf"/>
</dbReference>
<dbReference type="PANTHER" id="PTHR12149:SF8">
    <property type="entry name" value="PROTEIN-RIBULOSAMINE 3-KINASE"/>
    <property type="match status" value="1"/>
</dbReference>
<dbReference type="STRING" id="197479.BFW38_04905"/>
<keyword evidence="4" id="KW-1185">Reference proteome</keyword>
<comment type="similarity">
    <text evidence="1 2">Belongs to the fructosamine kinase family.</text>
</comment>
<keyword evidence="2" id="KW-0418">Kinase</keyword>